<dbReference type="PANTHER" id="PTHR33388">
    <property type="entry name" value="OS01G0212500 PROTEIN"/>
    <property type="match status" value="1"/>
</dbReference>
<keyword evidence="5" id="KW-0251">Elongation factor</keyword>
<dbReference type="PANTHER" id="PTHR33388:SF18">
    <property type="entry name" value="PROTEIN SPEAR1"/>
    <property type="match status" value="1"/>
</dbReference>
<dbReference type="AlphaFoldDB" id="A0A6A3ASI2"/>
<feature type="compositionally biased region" description="Low complexity" evidence="4">
    <location>
        <begin position="168"/>
        <end position="180"/>
    </location>
</feature>
<dbReference type="InterPro" id="IPR040356">
    <property type="entry name" value="SPEAR"/>
</dbReference>
<dbReference type="Proteomes" id="UP000436088">
    <property type="component" value="Unassembled WGS sequence"/>
</dbReference>
<dbReference type="GO" id="GO:0003700">
    <property type="term" value="F:DNA-binding transcription factor activity"/>
    <property type="evidence" value="ECO:0007669"/>
    <property type="project" value="InterPro"/>
</dbReference>
<reference evidence="5" key="1">
    <citation type="submission" date="2019-09" db="EMBL/GenBank/DDBJ databases">
        <title>Draft genome information of white flower Hibiscus syriacus.</title>
        <authorList>
            <person name="Kim Y.-M."/>
        </authorList>
    </citation>
    <scope>NUCLEOTIDE SEQUENCE [LARGE SCALE GENOMIC DNA]</scope>
    <source>
        <strain evidence="5">YM2019G1</strain>
    </source>
</reference>
<accession>A0A6A3ASI2</accession>
<keyword evidence="2" id="KW-0805">Transcription regulation</keyword>
<name>A0A6A3ASI2_HIBSY</name>
<evidence type="ECO:0000256" key="1">
    <source>
        <dbReference type="ARBA" id="ARBA00022491"/>
    </source>
</evidence>
<keyword evidence="1" id="KW-0678">Repressor</keyword>
<evidence type="ECO:0000313" key="6">
    <source>
        <dbReference type="Proteomes" id="UP000436088"/>
    </source>
</evidence>
<dbReference type="EMBL" id="VEPZ02000978">
    <property type="protein sequence ID" value="KAE8705842.1"/>
    <property type="molecule type" value="Genomic_DNA"/>
</dbReference>
<organism evidence="5 6">
    <name type="scientific">Hibiscus syriacus</name>
    <name type="common">Rose of Sharon</name>
    <dbReference type="NCBI Taxonomy" id="106335"/>
    <lineage>
        <taxon>Eukaryota</taxon>
        <taxon>Viridiplantae</taxon>
        <taxon>Streptophyta</taxon>
        <taxon>Embryophyta</taxon>
        <taxon>Tracheophyta</taxon>
        <taxon>Spermatophyta</taxon>
        <taxon>Magnoliopsida</taxon>
        <taxon>eudicotyledons</taxon>
        <taxon>Gunneridae</taxon>
        <taxon>Pentapetalae</taxon>
        <taxon>rosids</taxon>
        <taxon>malvids</taxon>
        <taxon>Malvales</taxon>
        <taxon>Malvaceae</taxon>
        <taxon>Malvoideae</taxon>
        <taxon>Hibiscus</taxon>
    </lineage>
</organism>
<evidence type="ECO:0000256" key="3">
    <source>
        <dbReference type="ARBA" id="ARBA00023163"/>
    </source>
</evidence>
<sequence>MESTYHGSSSSRKGKKGNSDKPKQPQRGLGVAQLEKIRLHEQMASSGYNNNLPLHYGPYPANFSQEENMGVQRMGYSSMASSSSFSYSSTSPAASYGFQCPNTMMGLGEYDQRGNFRYGDSQPSTTASWNTSSGILENQHFAQPNMTRQLLNLHDEDSRSGSKKHRSSSLGSSSQNSESSDTQELDLELRLSFEKTVNNTALFNMPAKDGKPNEFLPRDLLIFRPNRVPYRACIDRTRMKEILHLWSQFKKSSETPACVELSFNRPEIFVLMSLIPRPPSDFKEQILLQLTRVPVADLSEPFQKKREQSCSIFFKIELGRKSSDFHSIYAENFGRAVFCLCEEKKMEAVVVGDVTCLDAELLHLQEMSHFALKSYPEFTQKLFEQLLSLPDANELVTSLVNDAKAGNPLNVPGNASSGGSPSSHSLPSMFPAGSAHPFSPRKFKLVTKEVCKLPSFFSTSLFKKIDVDGTGLVTR</sequence>
<dbReference type="GO" id="GO:0003746">
    <property type="term" value="F:translation elongation factor activity"/>
    <property type="evidence" value="ECO:0007669"/>
    <property type="project" value="UniProtKB-KW"/>
</dbReference>
<gene>
    <name evidence="5" type="ORF">F3Y22_tig00110415pilonHSYRG00051</name>
</gene>
<keyword evidence="5" id="KW-0648">Protein biosynthesis</keyword>
<keyword evidence="6" id="KW-1185">Reference proteome</keyword>
<protein>
    <submittedName>
        <fullName evidence="5">Elongation factor Ts isoform 1</fullName>
    </submittedName>
</protein>
<comment type="caution">
    <text evidence="5">The sequence shown here is derived from an EMBL/GenBank/DDBJ whole genome shotgun (WGS) entry which is preliminary data.</text>
</comment>
<keyword evidence="3" id="KW-0804">Transcription</keyword>
<evidence type="ECO:0000256" key="2">
    <source>
        <dbReference type="ARBA" id="ARBA00023015"/>
    </source>
</evidence>
<proteinExistence type="predicted"/>
<evidence type="ECO:0000313" key="5">
    <source>
        <dbReference type="EMBL" id="KAE8705842.1"/>
    </source>
</evidence>
<feature type="region of interest" description="Disordered" evidence="4">
    <location>
        <begin position="155"/>
        <end position="185"/>
    </location>
</feature>
<evidence type="ECO:0000256" key="4">
    <source>
        <dbReference type="SAM" id="MobiDB-lite"/>
    </source>
</evidence>
<feature type="region of interest" description="Disordered" evidence="4">
    <location>
        <begin position="1"/>
        <end position="29"/>
    </location>
</feature>